<proteinExistence type="predicted"/>
<dbReference type="RefSeq" id="WP_259313621.1">
    <property type="nucleotide sequence ID" value="NZ_CP087164.1"/>
</dbReference>
<reference evidence="2" key="1">
    <citation type="journal article" date="2022" name="Int. J. Syst. Evol. Microbiol.">
        <title>Pseudomonas aegrilactucae sp. nov. and Pseudomonas morbosilactucae sp. nov., pathogens causing bacterial rot of lettuce in Japan.</title>
        <authorList>
            <person name="Sawada H."/>
            <person name="Fujikawa T."/>
            <person name="Satou M."/>
        </authorList>
    </citation>
    <scope>NUCLEOTIDE SEQUENCE</scope>
    <source>
        <strain evidence="2">0166_1</strain>
    </source>
</reference>
<keyword evidence="1" id="KW-0812">Transmembrane</keyword>
<sequence>MERVWPSRLRWRLRGAWQWPTFVTLTAVDAVIVHQLPPAGDRTAGWIPALLLAAFFNLIAVAAIAPLLGALLRRRRADLPRIVARDRGGTAALLAVSAAFLGIGLAHRPEREAGEQELMAVSTAVRRYVAHQADPRYRIHIEQATLVRLGDVYRSCVPGGAGGRALCLFVDVSQSPPGIRVDPNPAPNSTFVHGLVQ</sequence>
<dbReference type="Proteomes" id="UP001162834">
    <property type="component" value="Chromosome"/>
</dbReference>
<evidence type="ECO:0000313" key="2">
    <source>
        <dbReference type="EMBL" id="UGS33933.1"/>
    </source>
</evidence>
<dbReference type="EMBL" id="CP087164">
    <property type="protein sequence ID" value="UGS33933.1"/>
    <property type="molecule type" value="Genomic_DNA"/>
</dbReference>
<protein>
    <submittedName>
        <fullName evidence="2">Uncharacterized protein</fullName>
    </submittedName>
</protein>
<evidence type="ECO:0000256" key="1">
    <source>
        <dbReference type="SAM" id="Phobius"/>
    </source>
</evidence>
<keyword evidence="3" id="KW-1185">Reference proteome</keyword>
<name>A0A9E6XSK4_9ACTN</name>
<accession>A0A9E6XSK4</accession>
<dbReference type="AlphaFoldDB" id="A0A9E6XSK4"/>
<gene>
    <name evidence="2" type="ORF">DSM104329_00300</name>
</gene>
<dbReference type="KEGG" id="sbae:DSM104329_00300"/>
<keyword evidence="1" id="KW-0472">Membrane</keyword>
<feature type="transmembrane region" description="Helical" evidence="1">
    <location>
        <begin position="46"/>
        <end position="68"/>
    </location>
</feature>
<evidence type="ECO:0000313" key="3">
    <source>
        <dbReference type="Proteomes" id="UP001162834"/>
    </source>
</evidence>
<organism evidence="2 3">
    <name type="scientific">Capillimicrobium parvum</name>
    <dbReference type="NCBI Taxonomy" id="2884022"/>
    <lineage>
        <taxon>Bacteria</taxon>
        <taxon>Bacillati</taxon>
        <taxon>Actinomycetota</taxon>
        <taxon>Thermoleophilia</taxon>
        <taxon>Solirubrobacterales</taxon>
        <taxon>Capillimicrobiaceae</taxon>
        <taxon>Capillimicrobium</taxon>
    </lineage>
</organism>
<keyword evidence="1" id="KW-1133">Transmembrane helix</keyword>